<evidence type="ECO:0000313" key="8">
    <source>
        <dbReference type="EMBL" id="EPZ67482.1"/>
    </source>
</evidence>
<keyword evidence="3" id="KW-0238">DNA-binding</keyword>
<feature type="region of interest" description="Disordered" evidence="5">
    <location>
        <begin position="1"/>
        <end position="26"/>
    </location>
</feature>
<dbReference type="SUPFAM" id="SSF88946">
    <property type="entry name" value="Sigma2 domain of RNA polymerase sigma factors"/>
    <property type="match status" value="1"/>
</dbReference>
<evidence type="ECO:0000259" key="6">
    <source>
        <dbReference type="Pfam" id="PF04542"/>
    </source>
</evidence>
<evidence type="ECO:0000256" key="2">
    <source>
        <dbReference type="ARBA" id="ARBA00023082"/>
    </source>
</evidence>
<name>A0AAV3JNY0_HELPX</name>
<keyword evidence="2" id="KW-0731">Sigma factor</keyword>
<dbReference type="Pfam" id="PF04542">
    <property type="entry name" value="Sigma70_r2"/>
    <property type="match status" value="1"/>
</dbReference>
<dbReference type="InterPro" id="IPR000943">
    <property type="entry name" value="RNA_pol_sigma70"/>
</dbReference>
<dbReference type="Proteomes" id="UP000015451">
    <property type="component" value="Unassembled WGS sequence"/>
</dbReference>
<dbReference type="GO" id="GO:0006352">
    <property type="term" value="P:DNA-templated transcription initiation"/>
    <property type="evidence" value="ECO:0007669"/>
    <property type="project" value="InterPro"/>
</dbReference>
<reference evidence="8 9" key="1">
    <citation type="journal article" date="2013" name="Genome Announc.">
        <title>Multiple genome sequences of Helicobacter pylori strains of diverse disease and antibiotic resistance backgrounds from Malaysia.</title>
        <authorList>
            <person name="Rehvathy V."/>
            <person name="Tan M.H."/>
            <person name="Gunaletchumy S.P."/>
            <person name="Teh X."/>
            <person name="Wang S."/>
            <person name="Baybayan P."/>
            <person name="Singh S."/>
            <person name="Ashby M."/>
            <person name="Kaakoush N.O."/>
            <person name="Mitchell H.M."/>
            <person name="Croft L.J."/>
            <person name="Goh K.L."/>
            <person name="Loke M.F."/>
            <person name="Vadivelu J."/>
        </authorList>
    </citation>
    <scope>NUCLEOTIDE SEQUENCE [LARGE SCALE GENOMIC DNA]</scope>
    <source>
        <strain evidence="8 9">UM038</strain>
    </source>
</reference>
<dbReference type="NCBIfam" id="TIGR02937">
    <property type="entry name" value="sigma70-ECF"/>
    <property type="match status" value="1"/>
</dbReference>
<dbReference type="InterPro" id="IPR013324">
    <property type="entry name" value="RNA_pol_sigma_r3/r4-like"/>
</dbReference>
<dbReference type="Gene3D" id="1.20.140.160">
    <property type="match status" value="1"/>
</dbReference>
<evidence type="ECO:0000256" key="5">
    <source>
        <dbReference type="SAM" id="MobiDB-lite"/>
    </source>
</evidence>
<sequence>MILMMENRMPKEIQKTQTSETSETSEKSIEKVLNAYDKQQHHHQDALAIQYLPAVRAMAFRLKERLPSSIDFNDLVSIGTEELIKLARRYESALNDSFWGYAKTRVNGAMLDYLRSLDVISRSNRKLIKSIDIEITKHLNEHGKEPSDAYLAEVLGENIEKIKEAKTASDIYALVPIDEQFNAIEQDEITKKIEAEELLEHVQKALNQMSEREQILIQLYYFEELNLSEIKEILGITESRISQIIKEVIKKVRKSLGVDHG</sequence>
<feature type="domain" description="RNA polymerase sigma-70 region 4" evidence="7">
    <location>
        <begin position="205"/>
        <end position="254"/>
    </location>
</feature>
<feature type="domain" description="RNA polymerase sigma-70 region 2" evidence="6">
    <location>
        <begin position="50"/>
        <end position="117"/>
    </location>
</feature>
<dbReference type="NCBIfam" id="NF005413">
    <property type="entry name" value="PRK06986.1"/>
    <property type="match status" value="1"/>
</dbReference>
<keyword evidence="1" id="KW-0805">Transcription regulation</keyword>
<dbReference type="InterPro" id="IPR013325">
    <property type="entry name" value="RNA_pol_sigma_r2"/>
</dbReference>
<evidence type="ECO:0000256" key="3">
    <source>
        <dbReference type="ARBA" id="ARBA00023125"/>
    </source>
</evidence>
<organism evidence="8 9">
    <name type="scientific">Helicobacter pylori UM038</name>
    <dbReference type="NCBI Taxonomy" id="1352343"/>
    <lineage>
        <taxon>Bacteria</taxon>
        <taxon>Pseudomonadati</taxon>
        <taxon>Campylobacterota</taxon>
        <taxon>Epsilonproteobacteria</taxon>
        <taxon>Campylobacterales</taxon>
        <taxon>Helicobacteraceae</taxon>
        <taxon>Helicobacter</taxon>
    </lineage>
</organism>
<dbReference type="PRINTS" id="PR00046">
    <property type="entry name" value="SIGMA70FCT"/>
</dbReference>
<evidence type="ECO:0000256" key="1">
    <source>
        <dbReference type="ARBA" id="ARBA00023015"/>
    </source>
</evidence>
<evidence type="ECO:0000259" key="7">
    <source>
        <dbReference type="Pfam" id="PF04545"/>
    </source>
</evidence>
<dbReference type="Gene3D" id="1.10.1740.10">
    <property type="match status" value="1"/>
</dbReference>
<dbReference type="GO" id="GO:0003899">
    <property type="term" value="F:DNA-directed RNA polymerase activity"/>
    <property type="evidence" value="ECO:0007669"/>
    <property type="project" value="InterPro"/>
</dbReference>
<dbReference type="InterPro" id="IPR014284">
    <property type="entry name" value="RNA_pol_sigma-70_dom"/>
</dbReference>
<protein>
    <submittedName>
        <fullName evidence="8">RNA polymerase sigma 70</fullName>
    </submittedName>
</protein>
<dbReference type="SUPFAM" id="SSF88659">
    <property type="entry name" value="Sigma3 and sigma4 domains of RNA polymerase sigma factors"/>
    <property type="match status" value="2"/>
</dbReference>
<dbReference type="InterPro" id="IPR007627">
    <property type="entry name" value="RNA_pol_sigma70_r2"/>
</dbReference>
<dbReference type="CDD" id="cd06171">
    <property type="entry name" value="Sigma70_r4"/>
    <property type="match status" value="1"/>
</dbReference>
<dbReference type="NCBIfam" id="TIGR02479">
    <property type="entry name" value="FliA_WhiG"/>
    <property type="match status" value="1"/>
</dbReference>
<keyword evidence="4" id="KW-0804">Transcription</keyword>
<dbReference type="PANTHER" id="PTHR30385:SF7">
    <property type="entry name" value="RNA POLYMERASE SIGMA FACTOR FLIA"/>
    <property type="match status" value="1"/>
</dbReference>
<accession>A0AAV3JNY0</accession>
<dbReference type="RefSeq" id="WP_021302019.1">
    <property type="nucleotide sequence ID" value="NZ_AUSL01000040.1"/>
</dbReference>
<dbReference type="GO" id="GO:0016987">
    <property type="term" value="F:sigma factor activity"/>
    <property type="evidence" value="ECO:0007669"/>
    <property type="project" value="UniProtKB-KW"/>
</dbReference>
<dbReference type="EMBL" id="AUSL01000040">
    <property type="protein sequence ID" value="EPZ67482.1"/>
    <property type="molecule type" value="Genomic_DNA"/>
</dbReference>
<evidence type="ECO:0000256" key="4">
    <source>
        <dbReference type="ARBA" id="ARBA00023163"/>
    </source>
</evidence>
<comment type="caution">
    <text evidence="8">The sequence shown here is derived from an EMBL/GenBank/DDBJ whole genome shotgun (WGS) entry which is preliminary data.</text>
</comment>
<dbReference type="GO" id="GO:0003677">
    <property type="term" value="F:DNA binding"/>
    <property type="evidence" value="ECO:0007669"/>
    <property type="project" value="UniProtKB-KW"/>
</dbReference>
<gene>
    <name evidence="8" type="ORF">N199_02220</name>
</gene>
<proteinExistence type="predicted"/>
<dbReference type="AlphaFoldDB" id="A0AAV3JNY0"/>
<evidence type="ECO:0000313" key="9">
    <source>
        <dbReference type="Proteomes" id="UP000015451"/>
    </source>
</evidence>
<dbReference type="Pfam" id="PF04545">
    <property type="entry name" value="Sigma70_r4"/>
    <property type="match status" value="1"/>
</dbReference>
<dbReference type="PANTHER" id="PTHR30385">
    <property type="entry name" value="SIGMA FACTOR F FLAGELLAR"/>
    <property type="match status" value="1"/>
</dbReference>
<dbReference type="InterPro" id="IPR007630">
    <property type="entry name" value="RNA_pol_sigma70_r4"/>
</dbReference>
<dbReference type="InterPro" id="IPR012845">
    <property type="entry name" value="RNA_pol_sigma_FliA_WhiG"/>
</dbReference>